<reference evidence="2" key="2">
    <citation type="submission" date="2021-04" db="EMBL/GenBank/DDBJ databases">
        <authorList>
            <person name="Gilroy R."/>
        </authorList>
    </citation>
    <scope>NUCLEOTIDE SEQUENCE</scope>
    <source>
        <strain evidence="2">CHK188-16595</strain>
    </source>
</reference>
<evidence type="ECO:0000313" key="2">
    <source>
        <dbReference type="EMBL" id="HJB75214.1"/>
    </source>
</evidence>
<evidence type="ECO:0000313" key="3">
    <source>
        <dbReference type="Proteomes" id="UP000823877"/>
    </source>
</evidence>
<dbReference type="PROSITE" id="PS51257">
    <property type="entry name" value="PROKAR_LIPOPROTEIN"/>
    <property type="match status" value="1"/>
</dbReference>
<evidence type="ECO:0000256" key="1">
    <source>
        <dbReference type="SAM" id="SignalP"/>
    </source>
</evidence>
<proteinExistence type="predicted"/>
<dbReference type="EMBL" id="DWXN01000012">
    <property type="protein sequence ID" value="HJB75214.1"/>
    <property type="molecule type" value="Genomic_DNA"/>
</dbReference>
<keyword evidence="1" id="KW-0732">Signal</keyword>
<organism evidence="2 3">
    <name type="scientific">Candidatus Eubacterium faecale</name>
    <dbReference type="NCBI Taxonomy" id="2838568"/>
    <lineage>
        <taxon>Bacteria</taxon>
        <taxon>Bacillati</taxon>
        <taxon>Bacillota</taxon>
        <taxon>Clostridia</taxon>
        <taxon>Eubacteriales</taxon>
        <taxon>Eubacteriaceae</taxon>
        <taxon>Eubacterium</taxon>
    </lineage>
</organism>
<accession>A0A9D2MJ64</accession>
<comment type="caution">
    <text evidence="2">The sequence shown here is derived from an EMBL/GenBank/DDBJ whole genome shotgun (WGS) entry which is preliminary data.</text>
</comment>
<dbReference type="AlphaFoldDB" id="A0A9D2MJ64"/>
<protein>
    <submittedName>
        <fullName evidence="2">Uncharacterized protein</fullName>
    </submittedName>
</protein>
<reference evidence="2" key="1">
    <citation type="journal article" date="2021" name="PeerJ">
        <title>Extensive microbial diversity within the chicken gut microbiome revealed by metagenomics and culture.</title>
        <authorList>
            <person name="Gilroy R."/>
            <person name="Ravi A."/>
            <person name="Getino M."/>
            <person name="Pursley I."/>
            <person name="Horton D.L."/>
            <person name="Alikhan N.F."/>
            <person name="Baker D."/>
            <person name="Gharbi K."/>
            <person name="Hall N."/>
            <person name="Watson M."/>
            <person name="Adriaenssens E.M."/>
            <person name="Foster-Nyarko E."/>
            <person name="Jarju S."/>
            <person name="Secka A."/>
            <person name="Antonio M."/>
            <person name="Oren A."/>
            <person name="Chaudhuri R.R."/>
            <person name="La Ragione R."/>
            <person name="Hildebrand F."/>
            <person name="Pallen M.J."/>
        </authorList>
    </citation>
    <scope>NUCLEOTIDE SEQUENCE</scope>
    <source>
        <strain evidence="2">CHK188-16595</strain>
    </source>
</reference>
<sequence length="85" mass="9394">MKKCIAISFLLLLLLLVSCGNVMSDREIQFEEGIFYDKNWSDTAGTYTGNAVESKETAVAIATAVYNGMHKSQSMSDLTPQSVYF</sequence>
<feature type="chain" id="PRO_5038460695" evidence="1">
    <location>
        <begin position="25"/>
        <end position="85"/>
    </location>
</feature>
<dbReference type="Proteomes" id="UP000823877">
    <property type="component" value="Unassembled WGS sequence"/>
</dbReference>
<feature type="signal peptide" evidence="1">
    <location>
        <begin position="1"/>
        <end position="24"/>
    </location>
</feature>
<name>A0A9D2MJ64_9FIRM</name>
<gene>
    <name evidence="2" type="ORF">IAA37_06025</name>
</gene>